<gene>
    <name evidence="1" type="ORF">BSAL_79175</name>
</gene>
<keyword evidence="2" id="KW-1185">Reference proteome</keyword>
<accession>A0A0S4IXL8</accession>
<evidence type="ECO:0000313" key="1">
    <source>
        <dbReference type="EMBL" id="CUG42283.1"/>
    </source>
</evidence>
<dbReference type="Proteomes" id="UP000051952">
    <property type="component" value="Unassembled WGS sequence"/>
</dbReference>
<dbReference type="VEuPathDB" id="TriTrypDB:BSAL_79175"/>
<organism evidence="1 2">
    <name type="scientific">Bodo saltans</name>
    <name type="common">Flagellated protozoan</name>
    <dbReference type="NCBI Taxonomy" id="75058"/>
    <lineage>
        <taxon>Eukaryota</taxon>
        <taxon>Discoba</taxon>
        <taxon>Euglenozoa</taxon>
        <taxon>Kinetoplastea</taxon>
        <taxon>Metakinetoplastina</taxon>
        <taxon>Eubodonida</taxon>
        <taxon>Bodonidae</taxon>
        <taxon>Bodo</taxon>
    </lineage>
</organism>
<reference evidence="2" key="1">
    <citation type="submission" date="2015-09" db="EMBL/GenBank/DDBJ databases">
        <authorList>
            <consortium name="Pathogen Informatics"/>
        </authorList>
    </citation>
    <scope>NUCLEOTIDE SEQUENCE [LARGE SCALE GENOMIC DNA]</scope>
    <source>
        <strain evidence="2">Lake Konstanz</strain>
    </source>
</reference>
<dbReference type="AlphaFoldDB" id="A0A0S4IXL8"/>
<evidence type="ECO:0000313" key="2">
    <source>
        <dbReference type="Proteomes" id="UP000051952"/>
    </source>
</evidence>
<proteinExistence type="predicted"/>
<sequence length="130" mass="15172">MRCKGCNQHSSTLSLSQHEKRLCRHHHFRFSANFVIPVLHDNVGAAVGISIRCYSGEGCPIQRKRKELLLLLLLRVLLPSSLLPQHQQQQQRQQHCCCWYATNNVTYYNVTYNPFLVGCRRKHDSSRMHE</sequence>
<dbReference type="EMBL" id="CYKH01000801">
    <property type="protein sequence ID" value="CUG42283.1"/>
    <property type="molecule type" value="Genomic_DNA"/>
</dbReference>
<protein>
    <submittedName>
        <fullName evidence="1">Uncharacterized protein</fullName>
    </submittedName>
</protein>
<name>A0A0S4IXL8_BODSA</name>